<evidence type="ECO:0000256" key="1">
    <source>
        <dbReference type="ARBA" id="ARBA00022679"/>
    </source>
</evidence>
<keyword evidence="4" id="KW-1185">Reference proteome</keyword>
<sequence>MILKIVHITTVHYRYDVRIHYKYCKALSKEEGLKMDLVVADGKGTEQVSDLKVLDLGRIKFGRIGRVILGNLKVLKFCILNKRDLIHFHDPELLPSMIALRLIGRKLIFDMHEILPLQILTKTYLPKVFRISLSKGVHFFQNIFFRFIPVIFAEFSYAKYFTKVQLQETILNYPLKVEFEAISERKKPHFTLGYMGSVTVERGALVMLEAVAELRKQGEDIHLLFVGPIDDDLECFSVFKEAEQEGWVTFKGRLKPKEGWRYMSQCHIGMAVLQSSPNFIDSYPTKLFEYMLLKLPIITSNFPLYRGIIEDAKCGIVVDPSSVREVSEAILAIKNNDSERVFMGDEGCKRAIEKYSWESSELLKVKSFYNQVLQS</sequence>
<keyword evidence="1" id="KW-0808">Transferase</keyword>
<dbReference type="RefSeq" id="WP_199114922.1">
    <property type="nucleotide sequence ID" value="NZ_JAELVQ010000009.1"/>
</dbReference>
<dbReference type="GO" id="GO:0016757">
    <property type="term" value="F:glycosyltransferase activity"/>
    <property type="evidence" value="ECO:0007669"/>
    <property type="project" value="InterPro"/>
</dbReference>
<dbReference type="Gene3D" id="3.40.50.2000">
    <property type="entry name" value="Glycogen Phosphorylase B"/>
    <property type="match status" value="1"/>
</dbReference>
<name>A0A8J7LNN2_9FLAO</name>
<dbReference type="AlphaFoldDB" id="A0A8J7LNN2"/>
<dbReference type="InterPro" id="IPR001296">
    <property type="entry name" value="Glyco_trans_1"/>
</dbReference>
<evidence type="ECO:0000313" key="4">
    <source>
        <dbReference type="Proteomes" id="UP000610931"/>
    </source>
</evidence>
<proteinExistence type="predicted"/>
<dbReference type="SUPFAM" id="SSF53756">
    <property type="entry name" value="UDP-Glycosyltransferase/glycogen phosphorylase"/>
    <property type="match status" value="1"/>
</dbReference>
<protein>
    <submittedName>
        <fullName evidence="3">Glycosyltransferase</fullName>
    </submittedName>
</protein>
<dbReference type="EMBL" id="JAELVQ010000009">
    <property type="protein sequence ID" value="MBJ6368158.1"/>
    <property type="molecule type" value="Genomic_DNA"/>
</dbReference>
<evidence type="ECO:0000313" key="3">
    <source>
        <dbReference type="EMBL" id="MBJ6368158.1"/>
    </source>
</evidence>
<dbReference type="GO" id="GO:0009103">
    <property type="term" value="P:lipopolysaccharide biosynthetic process"/>
    <property type="evidence" value="ECO:0007669"/>
    <property type="project" value="TreeGrafter"/>
</dbReference>
<comment type="caution">
    <text evidence="3">The sequence shown here is derived from an EMBL/GenBank/DDBJ whole genome shotgun (WGS) entry which is preliminary data.</text>
</comment>
<feature type="domain" description="Glycosyl transferase family 1" evidence="2">
    <location>
        <begin position="182"/>
        <end position="347"/>
    </location>
</feature>
<accession>A0A8J7LNN2</accession>
<dbReference type="PANTHER" id="PTHR46401">
    <property type="entry name" value="GLYCOSYLTRANSFERASE WBBK-RELATED"/>
    <property type="match status" value="1"/>
</dbReference>
<dbReference type="PANTHER" id="PTHR46401:SF2">
    <property type="entry name" value="GLYCOSYLTRANSFERASE WBBK-RELATED"/>
    <property type="match status" value="1"/>
</dbReference>
<dbReference type="Pfam" id="PF00534">
    <property type="entry name" value="Glycos_transf_1"/>
    <property type="match status" value="1"/>
</dbReference>
<gene>
    <name evidence="3" type="ORF">JF259_08660</name>
</gene>
<organism evidence="3 4">
    <name type="scientific">Snuella sedimenti</name>
    <dbReference type="NCBI Taxonomy" id="2798802"/>
    <lineage>
        <taxon>Bacteria</taxon>
        <taxon>Pseudomonadati</taxon>
        <taxon>Bacteroidota</taxon>
        <taxon>Flavobacteriia</taxon>
        <taxon>Flavobacteriales</taxon>
        <taxon>Flavobacteriaceae</taxon>
        <taxon>Snuella</taxon>
    </lineage>
</organism>
<reference evidence="3" key="1">
    <citation type="submission" date="2020-12" db="EMBL/GenBank/DDBJ databases">
        <title>Snuella sp. nov., isolated from sediment in Incheon.</title>
        <authorList>
            <person name="Kim W."/>
        </authorList>
    </citation>
    <scope>NUCLEOTIDE SEQUENCE</scope>
    <source>
        <strain evidence="3">CAU 1569</strain>
    </source>
</reference>
<dbReference type="Proteomes" id="UP000610931">
    <property type="component" value="Unassembled WGS sequence"/>
</dbReference>
<evidence type="ECO:0000259" key="2">
    <source>
        <dbReference type="Pfam" id="PF00534"/>
    </source>
</evidence>